<organism evidence="1 2">
    <name type="scientific">Mycolicibacillus koreensis</name>
    <dbReference type="NCBI Taxonomy" id="1069220"/>
    <lineage>
        <taxon>Bacteria</taxon>
        <taxon>Bacillati</taxon>
        <taxon>Actinomycetota</taxon>
        <taxon>Actinomycetes</taxon>
        <taxon>Mycobacteriales</taxon>
        <taxon>Mycobacteriaceae</taxon>
        <taxon>Mycolicibacillus</taxon>
    </lineage>
</organism>
<proteinExistence type="predicted"/>
<name>A0A7I7SBT2_9MYCO</name>
<dbReference type="OrthoDB" id="4762870at2"/>
<dbReference type="Proteomes" id="UP000193577">
    <property type="component" value="Unassembled WGS sequence"/>
</dbReference>
<protein>
    <submittedName>
        <fullName evidence="1">Uncharacterized protein</fullName>
    </submittedName>
</protein>
<comment type="caution">
    <text evidence="1">The sequence shown here is derived from an EMBL/GenBank/DDBJ whole genome shotgun (WGS) entry which is preliminary data.</text>
</comment>
<accession>A0A7I7SBT2</accession>
<sequence length="90" mass="9883">MGDYRVGYVDADGEAVAFFLDSAEDCNAGHLMTYMRVGEHDEAAIDWINEQPLAAADLYGPLHEYLSHRYATAPGETPLNLVIDQAAVPR</sequence>
<gene>
    <name evidence="1" type="ORF">B8W67_05460</name>
</gene>
<dbReference type="EMBL" id="NCXO01000008">
    <property type="protein sequence ID" value="OSC34696.1"/>
    <property type="molecule type" value="Genomic_DNA"/>
</dbReference>
<dbReference type="RefSeq" id="WP_085302673.1">
    <property type="nucleotide sequence ID" value="NZ_AP022594.1"/>
</dbReference>
<keyword evidence="2" id="KW-1185">Reference proteome</keyword>
<evidence type="ECO:0000313" key="1">
    <source>
        <dbReference type="EMBL" id="OSC34696.1"/>
    </source>
</evidence>
<dbReference type="AlphaFoldDB" id="A0A7I7SBT2"/>
<reference evidence="1 2" key="1">
    <citation type="submission" date="2017-04" db="EMBL/GenBank/DDBJ databases">
        <title>The new phylogeny of genus Mycobacterium.</title>
        <authorList>
            <person name="Tortoli E."/>
            <person name="Trovato A."/>
            <person name="Cirillo D.M."/>
        </authorList>
    </citation>
    <scope>NUCLEOTIDE SEQUENCE [LARGE SCALE GENOMIC DNA]</scope>
    <source>
        <strain evidence="1 2">KCTC 19819</strain>
    </source>
</reference>
<evidence type="ECO:0000313" key="2">
    <source>
        <dbReference type="Proteomes" id="UP000193577"/>
    </source>
</evidence>